<dbReference type="AlphaFoldDB" id="A0A0C3BMZ4"/>
<name>A0A0C3BMZ4_SERVB</name>
<sequence>MGVQKHPSRSGDIYLRCCTSSRGSDKEILPRFLNDSRLGIWNVDLWRLRYDQRNQFHSENDLPPRLLRPSELSSF</sequence>
<gene>
    <name evidence="1" type="ORF">M408DRAFT_326183</name>
</gene>
<proteinExistence type="predicted"/>
<reference evidence="1 2" key="1">
    <citation type="submission" date="2014-04" db="EMBL/GenBank/DDBJ databases">
        <authorList>
            <consortium name="DOE Joint Genome Institute"/>
            <person name="Kuo A."/>
            <person name="Zuccaro A."/>
            <person name="Kohler A."/>
            <person name="Nagy L.G."/>
            <person name="Floudas D."/>
            <person name="Copeland A."/>
            <person name="Barry K.W."/>
            <person name="Cichocki N."/>
            <person name="Veneault-Fourrey C."/>
            <person name="LaButti K."/>
            <person name="Lindquist E.A."/>
            <person name="Lipzen A."/>
            <person name="Lundell T."/>
            <person name="Morin E."/>
            <person name="Murat C."/>
            <person name="Sun H."/>
            <person name="Tunlid A."/>
            <person name="Henrissat B."/>
            <person name="Grigoriev I.V."/>
            <person name="Hibbett D.S."/>
            <person name="Martin F."/>
            <person name="Nordberg H.P."/>
            <person name="Cantor M.N."/>
            <person name="Hua S.X."/>
        </authorList>
    </citation>
    <scope>NUCLEOTIDE SEQUENCE [LARGE SCALE GENOMIC DNA]</scope>
    <source>
        <strain evidence="1 2">MAFF 305830</strain>
    </source>
</reference>
<dbReference type="Proteomes" id="UP000054097">
    <property type="component" value="Unassembled WGS sequence"/>
</dbReference>
<protein>
    <submittedName>
        <fullName evidence="1">Uncharacterized protein</fullName>
    </submittedName>
</protein>
<reference evidence="2" key="2">
    <citation type="submission" date="2015-01" db="EMBL/GenBank/DDBJ databases">
        <title>Evolutionary Origins and Diversification of the Mycorrhizal Mutualists.</title>
        <authorList>
            <consortium name="DOE Joint Genome Institute"/>
            <consortium name="Mycorrhizal Genomics Consortium"/>
            <person name="Kohler A."/>
            <person name="Kuo A."/>
            <person name="Nagy L.G."/>
            <person name="Floudas D."/>
            <person name="Copeland A."/>
            <person name="Barry K.W."/>
            <person name="Cichocki N."/>
            <person name="Veneault-Fourrey C."/>
            <person name="LaButti K."/>
            <person name="Lindquist E.A."/>
            <person name="Lipzen A."/>
            <person name="Lundell T."/>
            <person name="Morin E."/>
            <person name="Murat C."/>
            <person name="Riley R."/>
            <person name="Ohm R."/>
            <person name="Sun H."/>
            <person name="Tunlid A."/>
            <person name="Henrissat B."/>
            <person name="Grigoriev I.V."/>
            <person name="Hibbett D.S."/>
            <person name="Martin F."/>
        </authorList>
    </citation>
    <scope>NUCLEOTIDE SEQUENCE [LARGE SCALE GENOMIC DNA]</scope>
    <source>
        <strain evidence="2">MAFF 305830</strain>
    </source>
</reference>
<evidence type="ECO:0000313" key="1">
    <source>
        <dbReference type="EMBL" id="KIM33474.1"/>
    </source>
</evidence>
<keyword evidence="2" id="KW-1185">Reference proteome</keyword>
<evidence type="ECO:0000313" key="2">
    <source>
        <dbReference type="Proteomes" id="UP000054097"/>
    </source>
</evidence>
<accession>A0A0C3BMZ4</accession>
<dbReference type="HOGENOM" id="CLU_2672655_0_0_1"/>
<dbReference type="EMBL" id="KN824278">
    <property type="protein sequence ID" value="KIM33474.1"/>
    <property type="molecule type" value="Genomic_DNA"/>
</dbReference>
<organism evidence="1 2">
    <name type="scientific">Serendipita vermifera MAFF 305830</name>
    <dbReference type="NCBI Taxonomy" id="933852"/>
    <lineage>
        <taxon>Eukaryota</taxon>
        <taxon>Fungi</taxon>
        <taxon>Dikarya</taxon>
        <taxon>Basidiomycota</taxon>
        <taxon>Agaricomycotina</taxon>
        <taxon>Agaricomycetes</taxon>
        <taxon>Sebacinales</taxon>
        <taxon>Serendipitaceae</taxon>
        <taxon>Serendipita</taxon>
    </lineage>
</organism>